<name>A0A0C3BFP8_SERVB</name>
<reference evidence="2" key="2">
    <citation type="submission" date="2015-01" db="EMBL/GenBank/DDBJ databases">
        <title>Evolutionary Origins and Diversification of the Mycorrhizal Mutualists.</title>
        <authorList>
            <consortium name="DOE Joint Genome Institute"/>
            <consortium name="Mycorrhizal Genomics Consortium"/>
            <person name="Kohler A."/>
            <person name="Kuo A."/>
            <person name="Nagy L.G."/>
            <person name="Floudas D."/>
            <person name="Copeland A."/>
            <person name="Barry K.W."/>
            <person name="Cichocki N."/>
            <person name="Veneault-Fourrey C."/>
            <person name="LaButti K."/>
            <person name="Lindquist E.A."/>
            <person name="Lipzen A."/>
            <person name="Lundell T."/>
            <person name="Morin E."/>
            <person name="Murat C."/>
            <person name="Riley R."/>
            <person name="Ohm R."/>
            <person name="Sun H."/>
            <person name="Tunlid A."/>
            <person name="Henrissat B."/>
            <person name="Grigoriev I.V."/>
            <person name="Hibbett D.S."/>
            <person name="Martin F."/>
        </authorList>
    </citation>
    <scope>NUCLEOTIDE SEQUENCE [LARGE SCALE GENOMIC DNA]</scope>
    <source>
        <strain evidence="2">MAFF 305830</strain>
    </source>
</reference>
<accession>A0A0C3BFP8</accession>
<feature type="non-terminal residue" evidence="1">
    <location>
        <position position="271"/>
    </location>
</feature>
<organism evidence="1 2">
    <name type="scientific">Serendipita vermifera MAFF 305830</name>
    <dbReference type="NCBI Taxonomy" id="933852"/>
    <lineage>
        <taxon>Eukaryota</taxon>
        <taxon>Fungi</taxon>
        <taxon>Dikarya</taxon>
        <taxon>Basidiomycota</taxon>
        <taxon>Agaricomycotina</taxon>
        <taxon>Agaricomycetes</taxon>
        <taxon>Sebacinales</taxon>
        <taxon>Serendipitaceae</taxon>
        <taxon>Serendipita</taxon>
    </lineage>
</organism>
<dbReference type="EMBL" id="KN824285">
    <property type="protein sequence ID" value="KIM30296.1"/>
    <property type="molecule type" value="Genomic_DNA"/>
</dbReference>
<dbReference type="AlphaFoldDB" id="A0A0C3BFP8"/>
<sequence length="271" mass="30912">MVKELVCQGKSSAVNVVVVDVAAELERTGPFLAHDSSTHGRRQMQQKILKAGMNRLESIQPGLHDPHKEKDAIAQDDLIFQDTYQNESNIPKSGGATNLTHILLYDMEKPQQPVTIPLLFECWEVRRHLQAEGLAFYPELWARYSNRQPLTPNGYLWEHLLNEQSIQNLHVQYVNRPPNPGSPWRDYAIALRSVELPVPREDPVPIDLPFIGESCCGPDGCKDLWTHLEAIWRDQRVLEAKKINGTDVRLEKFDDNLLNARKNQLVVKVAM</sequence>
<dbReference type="Proteomes" id="UP000054097">
    <property type="component" value="Unassembled WGS sequence"/>
</dbReference>
<evidence type="ECO:0000313" key="2">
    <source>
        <dbReference type="Proteomes" id="UP000054097"/>
    </source>
</evidence>
<keyword evidence="2" id="KW-1185">Reference proteome</keyword>
<gene>
    <name evidence="1" type="ORF">M408DRAFT_328328</name>
</gene>
<proteinExistence type="predicted"/>
<protein>
    <submittedName>
        <fullName evidence="1">Uncharacterized protein</fullName>
    </submittedName>
</protein>
<reference evidence="1 2" key="1">
    <citation type="submission" date="2014-04" db="EMBL/GenBank/DDBJ databases">
        <authorList>
            <consortium name="DOE Joint Genome Institute"/>
            <person name="Kuo A."/>
            <person name="Zuccaro A."/>
            <person name="Kohler A."/>
            <person name="Nagy L.G."/>
            <person name="Floudas D."/>
            <person name="Copeland A."/>
            <person name="Barry K.W."/>
            <person name="Cichocki N."/>
            <person name="Veneault-Fourrey C."/>
            <person name="LaButti K."/>
            <person name="Lindquist E.A."/>
            <person name="Lipzen A."/>
            <person name="Lundell T."/>
            <person name="Morin E."/>
            <person name="Murat C."/>
            <person name="Sun H."/>
            <person name="Tunlid A."/>
            <person name="Henrissat B."/>
            <person name="Grigoriev I.V."/>
            <person name="Hibbett D.S."/>
            <person name="Martin F."/>
            <person name="Nordberg H.P."/>
            <person name="Cantor M.N."/>
            <person name="Hua S.X."/>
        </authorList>
    </citation>
    <scope>NUCLEOTIDE SEQUENCE [LARGE SCALE GENOMIC DNA]</scope>
    <source>
        <strain evidence="1 2">MAFF 305830</strain>
    </source>
</reference>
<evidence type="ECO:0000313" key="1">
    <source>
        <dbReference type="EMBL" id="KIM30296.1"/>
    </source>
</evidence>
<dbReference type="HOGENOM" id="CLU_085463_0_0_1"/>